<evidence type="ECO:0000313" key="11">
    <source>
        <dbReference type="EMBL" id="RGU54841.1"/>
    </source>
</evidence>
<keyword evidence="4" id="KW-0444">Lipid biosynthesis</keyword>
<dbReference type="GO" id="GO:0008915">
    <property type="term" value="F:lipid-A-disaccharide synthase activity"/>
    <property type="evidence" value="ECO:0007669"/>
    <property type="project" value="UniProtKB-UniRule"/>
</dbReference>
<dbReference type="Proteomes" id="UP000284243">
    <property type="component" value="Unassembled WGS sequence"/>
</dbReference>
<comment type="caution">
    <text evidence="11">The sequence shown here is derived from an EMBL/GenBank/DDBJ whole genome shotgun (WGS) entry which is preliminary data.</text>
</comment>
<dbReference type="EC" id="2.4.1.182" evidence="2 10"/>
<evidence type="ECO:0000256" key="3">
    <source>
        <dbReference type="ARBA" id="ARBA00020902"/>
    </source>
</evidence>
<protein>
    <recommendedName>
        <fullName evidence="3 10">Lipid-A-disaccharide synthase</fullName>
        <ecNumber evidence="2 10">2.4.1.182</ecNumber>
    </recommendedName>
</protein>
<comment type="catalytic activity">
    <reaction evidence="9">
        <text>a lipid X + a UDP-2-N,3-O-bis[(3R)-3-hydroxyacyl]-alpha-D-glucosamine = a lipid A disaccharide + UDP + H(+)</text>
        <dbReference type="Rhea" id="RHEA:67828"/>
        <dbReference type="ChEBI" id="CHEBI:15378"/>
        <dbReference type="ChEBI" id="CHEBI:58223"/>
        <dbReference type="ChEBI" id="CHEBI:137748"/>
        <dbReference type="ChEBI" id="CHEBI:176338"/>
        <dbReference type="ChEBI" id="CHEBI:176343"/>
        <dbReference type="EC" id="2.4.1.182"/>
    </reaction>
</comment>
<dbReference type="GO" id="GO:0005543">
    <property type="term" value="F:phospholipid binding"/>
    <property type="evidence" value="ECO:0007669"/>
    <property type="project" value="TreeGrafter"/>
</dbReference>
<evidence type="ECO:0000256" key="10">
    <source>
        <dbReference type="NCBIfam" id="TIGR00215"/>
    </source>
</evidence>
<evidence type="ECO:0000256" key="4">
    <source>
        <dbReference type="ARBA" id="ARBA00022516"/>
    </source>
</evidence>
<dbReference type="RefSeq" id="WP_087394895.1">
    <property type="nucleotide sequence ID" value="NZ_BAABYK010000001.1"/>
</dbReference>
<dbReference type="PANTHER" id="PTHR30372">
    <property type="entry name" value="LIPID-A-DISACCHARIDE SYNTHASE"/>
    <property type="match status" value="1"/>
</dbReference>
<gene>
    <name evidence="11" type="ORF">DWW57_14755</name>
</gene>
<evidence type="ECO:0000256" key="2">
    <source>
        <dbReference type="ARBA" id="ARBA00012687"/>
    </source>
</evidence>
<accession>A0A412TM68</accession>
<evidence type="ECO:0000313" key="12">
    <source>
        <dbReference type="Proteomes" id="UP000284243"/>
    </source>
</evidence>
<dbReference type="SUPFAM" id="SSF53756">
    <property type="entry name" value="UDP-Glycosyltransferase/glycogen phosphorylase"/>
    <property type="match status" value="1"/>
</dbReference>
<dbReference type="InterPro" id="IPR003835">
    <property type="entry name" value="Glyco_trans_19"/>
</dbReference>
<evidence type="ECO:0000256" key="6">
    <source>
        <dbReference type="ARBA" id="ARBA00022676"/>
    </source>
</evidence>
<reference evidence="11 12" key="1">
    <citation type="submission" date="2018-08" db="EMBL/GenBank/DDBJ databases">
        <title>A genome reference for cultivated species of the human gut microbiota.</title>
        <authorList>
            <person name="Zou Y."/>
            <person name="Xue W."/>
            <person name="Luo G."/>
        </authorList>
    </citation>
    <scope>NUCLEOTIDE SEQUENCE [LARGE SCALE GENOMIC DNA]</scope>
    <source>
        <strain evidence="11 12">AF16-14</strain>
    </source>
</reference>
<evidence type="ECO:0000256" key="8">
    <source>
        <dbReference type="ARBA" id="ARBA00023098"/>
    </source>
</evidence>
<dbReference type="EMBL" id="QRYC01000025">
    <property type="protein sequence ID" value="RGU54841.1"/>
    <property type="molecule type" value="Genomic_DNA"/>
</dbReference>
<dbReference type="PANTHER" id="PTHR30372:SF4">
    <property type="entry name" value="LIPID-A-DISACCHARIDE SYNTHASE, MITOCHONDRIAL-RELATED"/>
    <property type="match status" value="1"/>
</dbReference>
<keyword evidence="6 11" id="KW-0328">Glycosyltransferase</keyword>
<organism evidence="11 12">
    <name type="scientific">Odoribacter splanchnicus</name>
    <dbReference type="NCBI Taxonomy" id="28118"/>
    <lineage>
        <taxon>Bacteria</taxon>
        <taxon>Pseudomonadati</taxon>
        <taxon>Bacteroidota</taxon>
        <taxon>Bacteroidia</taxon>
        <taxon>Bacteroidales</taxon>
        <taxon>Odoribacteraceae</taxon>
        <taxon>Odoribacter</taxon>
    </lineage>
</organism>
<dbReference type="GO" id="GO:0016020">
    <property type="term" value="C:membrane"/>
    <property type="evidence" value="ECO:0007669"/>
    <property type="project" value="GOC"/>
</dbReference>
<evidence type="ECO:0000256" key="1">
    <source>
        <dbReference type="ARBA" id="ARBA00002056"/>
    </source>
</evidence>
<evidence type="ECO:0000256" key="7">
    <source>
        <dbReference type="ARBA" id="ARBA00022679"/>
    </source>
</evidence>
<dbReference type="AlphaFoldDB" id="A0A412TM68"/>
<evidence type="ECO:0000256" key="5">
    <source>
        <dbReference type="ARBA" id="ARBA00022556"/>
    </source>
</evidence>
<dbReference type="GO" id="GO:0009245">
    <property type="term" value="P:lipid A biosynthetic process"/>
    <property type="evidence" value="ECO:0007669"/>
    <property type="project" value="UniProtKB-UniRule"/>
</dbReference>
<sequence length="378" mass="43202">MRYYIIAGEASGDLHASNLIRGLRAEDPEADIRGWGGDLMREAGAEVVRHYKDTAIMGFLTVLKNLGKIKANIRLCCEDIRSWKPDVVILVDYAGFNLRIARFAKGIGLKVFYYISPKLWAWNTGRVKKIKRYVDRMYTIFPFETDFYGRYHYTVEYGGNPLVDAIDARPYREETFAGFIKANDLPDKPIIALLAGSRSQELRYVLPAMLRMVDHFPDYQFVIAGAPSMSDADYAPYLKGREVRILYGQTYRLLSQAKAALVTSGTATLETALLRIPQVVCYNGEGGRLSYYLFKTFVKVDYISLVNLIFGGEVVKELMMHRLTERNILNELSRILYSERDREKMLRNYDEVIRRLGQPGASARFAKMMVRDAKNLIG</sequence>
<keyword evidence="5" id="KW-0441">Lipid A biosynthesis</keyword>
<comment type="function">
    <text evidence="1">Condensation of UDP-2,3-diacylglucosamine and 2,3-diacylglucosamine-1-phosphate to form lipid A disaccharide, a precursor of lipid A, a phosphorylated glycolipid that anchors the lipopolysaccharide to the outer membrane of the cell.</text>
</comment>
<dbReference type="Pfam" id="PF02684">
    <property type="entry name" value="LpxB"/>
    <property type="match status" value="1"/>
</dbReference>
<keyword evidence="7 11" id="KW-0808">Transferase</keyword>
<name>A0A412TM68_9BACT</name>
<keyword evidence="8" id="KW-0443">Lipid metabolism</keyword>
<dbReference type="NCBIfam" id="TIGR00215">
    <property type="entry name" value="lpxB"/>
    <property type="match status" value="1"/>
</dbReference>
<evidence type="ECO:0000256" key="9">
    <source>
        <dbReference type="ARBA" id="ARBA00048975"/>
    </source>
</evidence>
<proteinExistence type="predicted"/>